<organism evidence="1 2">
    <name type="scientific">Taenia crassiceps</name>
    <dbReference type="NCBI Taxonomy" id="6207"/>
    <lineage>
        <taxon>Eukaryota</taxon>
        <taxon>Metazoa</taxon>
        <taxon>Spiralia</taxon>
        <taxon>Lophotrochozoa</taxon>
        <taxon>Platyhelminthes</taxon>
        <taxon>Cestoda</taxon>
        <taxon>Eucestoda</taxon>
        <taxon>Cyclophyllidea</taxon>
        <taxon>Taeniidae</taxon>
        <taxon>Taenia</taxon>
    </lineage>
</organism>
<sequence>MTTRSLLDAMRAGGAPSAHRLQTTLQEAQSAVARDDYLALRPLLALPSGEGGGAVTEMDFVNPSVEENLLHFAVRQLAGFCVHMLVNAPYKWDPLRRNVLGATPLDLAMRNHDAYLPVVWPLVMASSDVCRDTSTNPTLASLLLRPPIAPLSQTLIVWICSNVFADVNFTVSTITLLFELIHCTPNLLVESWTTPEAHRCSECLAIGNTTEAVCLGNQNQIFDLPVSPLSLLTYCRVVIRRTIMSNLSRGLVTDYAKALKSLNVPSWMLAFLAFREMWPVVNAKHKFQLRRRQNEAPLIRHHRQPLIDVYDLVD</sequence>
<proteinExistence type="predicted"/>
<protein>
    <recommendedName>
        <fullName evidence="3">SOCS box domain-containing protein</fullName>
    </recommendedName>
</protein>
<reference evidence="1 2" key="1">
    <citation type="journal article" date="2022" name="Front. Cell. Infect. Microbiol.">
        <title>The Genomes of Two Strains of Taenia crassiceps the Animal Model for the Study of Human Cysticercosis.</title>
        <authorList>
            <person name="Bobes R.J."/>
            <person name="Estrada K."/>
            <person name="Rios-Valencia D.G."/>
            <person name="Calderon-Gallegos A."/>
            <person name="de la Torre P."/>
            <person name="Carrero J.C."/>
            <person name="Sanchez-Flores A."/>
            <person name="Laclette J.P."/>
        </authorList>
    </citation>
    <scope>NUCLEOTIDE SEQUENCE [LARGE SCALE GENOMIC DNA]</scope>
    <source>
        <strain evidence="1">WFUcys</strain>
    </source>
</reference>
<gene>
    <name evidence="1" type="ORF">TcWFU_004183</name>
</gene>
<dbReference type="Proteomes" id="UP001651158">
    <property type="component" value="Unassembled WGS sequence"/>
</dbReference>
<name>A0ABR4Q4U3_9CEST</name>
<comment type="caution">
    <text evidence="1">The sequence shown here is derived from an EMBL/GenBank/DDBJ whole genome shotgun (WGS) entry which is preliminary data.</text>
</comment>
<keyword evidence="2" id="KW-1185">Reference proteome</keyword>
<evidence type="ECO:0000313" key="2">
    <source>
        <dbReference type="Proteomes" id="UP001651158"/>
    </source>
</evidence>
<evidence type="ECO:0008006" key="3">
    <source>
        <dbReference type="Google" id="ProtNLM"/>
    </source>
</evidence>
<accession>A0ABR4Q4U3</accession>
<evidence type="ECO:0000313" key="1">
    <source>
        <dbReference type="EMBL" id="KAL5104669.1"/>
    </source>
</evidence>
<dbReference type="EMBL" id="JAKROA010000011">
    <property type="protein sequence ID" value="KAL5104669.1"/>
    <property type="molecule type" value="Genomic_DNA"/>
</dbReference>